<dbReference type="Proteomes" id="UP000654279">
    <property type="component" value="Unassembled WGS sequence"/>
</dbReference>
<organism evidence="2 3">
    <name type="scientific">Luoshenia tenuis</name>
    <dbReference type="NCBI Taxonomy" id="2763654"/>
    <lineage>
        <taxon>Bacteria</taxon>
        <taxon>Bacillati</taxon>
        <taxon>Bacillota</taxon>
        <taxon>Clostridia</taxon>
        <taxon>Christensenellales</taxon>
        <taxon>Christensenellaceae</taxon>
        <taxon>Luoshenia</taxon>
    </lineage>
</organism>
<evidence type="ECO:0000259" key="1">
    <source>
        <dbReference type="Pfam" id="PF07287"/>
    </source>
</evidence>
<name>A0A926HM01_9FIRM</name>
<gene>
    <name evidence="2" type="ORF">H8699_01405</name>
</gene>
<comment type="caution">
    <text evidence="2">The sequence shown here is derived from an EMBL/GenBank/DDBJ whole genome shotgun (WGS) entry which is preliminary data.</text>
</comment>
<dbReference type="Pfam" id="PF07287">
    <property type="entry name" value="AtuA"/>
    <property type="match status" value="1"/>
</dbReference>
<protein>
    <submittedName>
        <fullName evidence="2">DUF1446 domain-containing protein</fullName>
    </submittedName>
</protein>
<dbReference type="InterPro" id="IPR010839">
    <property type="entry name" value="AtuA_N"/>
</dbReference>
<proteinExistence type="predicted"/>
<dbReference type="AlphaFoldDB" id="A0A926HM01"/>
<dbReference type="PANTHER" id="PTHR47472:SF1">
    <property type="entry name" value="DUF1446-DOMAIN-CONTAINING PROTEIN"/>
    <property type="match status" value="1"/>
</dbReference>
<reference evidence="2" key="1">
    <citation type="submission" date="2020-08" db="EMBL/GenBank/DDBJ databases">
        <title>Genome public.</title>
        <authorList>
            <person name="Liu C."/>
            <person name="Sun Q."/>
        </authorList>
    </citation>
    <scope>NUCLEOTIDE SEQUENCE</scope>
    <source>
        <strain evidence="2">NSJ-44</strain>
    </source>
</reference>
<accession>A0A926HM01</accession>
<sequence length="449" mass="48333">MKTIRIGSGAGYGGDRIEPAIDLMNHGALDYIIFECLAERTIALAQLEKLSAPEKGYNPLFEARMARILAALQHRRTKVITNMGAANPLAAAEKAVEMARAQGLAHLKIAAVTGDDLLPQLERYLDEPVIETGRPLRQLQEDIVSANAYLGCAGIVEALQGGADIVITGRVADPALVLGPLVYEFGWSMQDYDRLGKGTIAGHLLECAGQVTGGYFCDPGVKDVPELWNLGFPIAQVDEEGHLIITKLPQSGGLVSEQTVKEQIIYELQDPAQYFTPDCTADFQYVSVAQQGKDRVAVSGATGQAPNGKYKVSVGYQDCFIGEGQISYGGSTALARARLAGEVVKKRLSAIGCRYDELRIDLMGVDSLYREQVATPLMAGMPCEVRLRVAARCRSQQDAALVGNEVETLYTNGPAGGGGAVKSLRKIVSVASILVPREDAPHFVHYWEV</sequence>
<dbReference type="EMBL" id="JACRSO010000001">
    <property type="protein sequence ID" value="MBC8528095.1"/>
    <property type="molecule type" value="Genomic_DNA"/>
</dbReference>
<feature type="domain" description="Acyclic terpene utilisation N-terminal" evidence="1">
    <location>
        <begin position="4"/>
        <end position="446"/>
    </location>
</feature>
<evidence type="ECO:0000313" key="3">
    <source>
        <dbReference type="Proteomes" id="UP000654279"/>
    </source>
</evidence>
<evidence type="ECO:0000313" key="2">
    <source>
        <dbReference type="EMBL" id="MBC8528095.1"/>
    </source>
</evidence>
<dbReference type="RefSeq" id="WP_249284148.1">
    <property type="nucleotide sequence ID" value="NZ_JACRSO010000001.1"/>
</dbReference>
<dbReference type="PANTHER" id="PTHR47472">
    <property type="entry name" value="PROPIONYL-COA CARBOXYLASE"/>
    <property type="match status" value="1"/>
</dbReference>
<keyword evidence="3" id="KW-1185">Reference proteome</keyword>